<name>A0A1X6NLN5_PORUM</name>
<reference evidence="2 3" key="1">
    <citation type="submission" date="2017-03" db="EMBL/GenBank/DDBJ databases">
        <title>WGS assembly of Porphyra umbilicalis.</title>
        <authorList>
            <person name="Brawley S.H."/>
            <person name="Blouin N.A."/>
            <person name="Ficko-Blean E."/>
            <person name="Wheeler G.L."/>
            <person name="Lohr M."/>
            <person name="Goodson H.V."/>
            <person name="Jenkins J.W."/>
            <person name="Blaby-Haas C.E."/>
            <person name="Helliwell K.E."/>
            <person name="Chan C."/>
            <person name="Marriage T."/>
            <person name="Bhattacharya D."/>
            <person name="Klein A.S."/>
            <person name="Badis Y."/>
            <person name="Brodie J."/>
            <person name="Cao Y."/>
            <person name="Collen J."/>
            <person name="Dittami S.M."/>
            <person name="Gachon C.M."/>
            <person name="Green B.R."/>
            <person name="Karpowicz S."/>
            <person name="Kim J.W."/>
            <person name="Kudahl U."/>
            <person name="Lin S."/>
            <person name="Michel G."/>
            <person name="Mittag M."/>
            <person name="Olson B.J."/>
            <person name="Pangilinan J."/>
            <person name="Peng Y."/>
            <person name="Qiu H."/>
            <person name="Shu S."/>
            <person name="Singer J.T."/>
            <person name="Smith A.G."/>
            <person name="Sprecher B.N."/>
            <person name="Wagner V."/>
            <person name="Wang W."/>
            <person name="Wang Z.-Y."/>
            <person name="Yan J."/>
            <person name="Yarish C."/>
            <person name="Zoeuner-Riek S."/>
            <person name="Zhuang Y."/>
            <person name="Zou Y."/>
            <person name="Lindquist E.A."/>
            <person name="Grimwood J."/>
            <person name="Barry K."/>
            <person name="Rokhsar D.S."/>
            <person name="Schmutz J."/>
            <person name="Stiller J.W."/>
            <person name="Grossman A.R."/>
            <person name="Prochnik S.E."/>
        </authorList>
    </citation>
    <scope>NUCLEOTIDE SEQUENCE [LARGE SCALE GENOMIC DNA]</scope>
    <source>
        <strain evidence="2">4086291</strain>
    </source>
</reference>
<evidence type="ECO:0000256" key="1">
    <source>
        <dbReference type="SAM" id="SignalP"/>
    </source>
</evidence>
<dbReference type="AlphaFoldDB" id="A0A1X6NLN5"/>
<feature type="chain" id="PRO_5013321681" description="SMP-30/Gluconolactonase/LRE-like region domain-containing protein" evidence="1">
    <location>
        <begin position="27"/>
        <end position="313"/>
    </location>
</feature>
<dbReference type="Proteomes" id="UP000218209">
    <property type="component" value="Unassembled WGS sequence"/>
</dbReference>
<dbReference type="SUPFAM" id="SSF63829">
    <property type="entry name" value="Calcium-dependent phosphotriesterase"/>
    <property type="match status" value="1"/>
</dbReference>
<feature type="non-terminal residue" evidence="2">
    <location>
        <position position="313"/>
    </location>
</feature>
<dbReference type="Gene3D" id="2.120.10.30">
    <property type="entry name" value="TolB, C-terminal domain"/>
    <property type="match status" value="1"/>
</dbReference>
<dbReference type="OrthoDB" id="1885092at2759"/>
<dbReference type="EMBL" id="KV919508">
    <property type="protein sequence ID" value="OSX69524.1"/>
    <property type="molecule type" value="Genomic_DNA"/>
</dbReference>
<feature type="signal peptide" evidence="1">
    <location>
        <begin position="1"/>
        <end position="26"/>
    </location>
</feature>
<organism evidence="2 3">
    <name type="scientific">Porphyra umbilicalis</name>
    <name type="common">Purple laver</name>
    <name type="synonym">Red alga</name>
    <dbReference type="NCBI Taxonomy" id="2786"/>
    <lineage>
        <taxon>Eukaryota</taxon>
        <taxon>Rhodophyta</taxon>
        <taxon>Bangiophyceae</taxon>
        <taxon>Bangiales</taxon>
        <taxon>Bangiaceae</taxon>
        <taxon>Porphyra</taxon>
    </lineage>
</organism>
<dbReference type="InterPro" id="IPR011042">
    <property type="entry name" value="6-blade_b-propeller_TolB-like"/>
</dbReference>
<evidence type="ECO:0000313" key="2">
    <source>
        <dbReference type="EMBL" id="OSX69524.1"/>
    </source>
</evidence>
<sequence length="313" mass="31850">MMVCAAARLAAAAIAAAAVAATAAAAAPDVIPLPRGFRPEGIVALTPPYFAVGSLAGNGQLYVFNGVSGTGAEVFNTPNQTVVGLTYDRRARVLWAAGGPSGNVLAWGDQGATLLSTVPLPKGDAKSAFANDAVVVPTAGVVAVTDSQAPALYLIPTAAACGGAATSSAVRVPLTGDFKQGPGFNANGIEWSRAARTLVLIQSNTGKLFRVAFDGRTAEIPVAGGPLTSGDGILFDASDRSVLYVVRNRLRKVAVVKFRNARRLRGARVTRNITIGGADTPTTVAQGAGGLYLPDARFGTPDPAGASYAVYRV</sequence>
<keyword evidence="3" id="KW-1185">Reference proteome</keyword>
<proteinExistence type="predicted"/>
<accession>A0A1X6NLN5</accession>
<evidence type="ECO:0008006" key="4">
    <source>
        <dbReference type="Google" id="ProtNLM"/>
    </source>
</evidence>
<evidence type="ECO:0000313" key="3">
    <source>
        <dbReference type="Proteomes" id="UP000218209"/>
    </source>
</evidence>
<keyword evidence="1" id="KW-0732">Signal</keyword>
<gene>
    <name evidence="2" type="ORF">BU14_1430s0002</name>
</gene>
<protein>
    <recommendedName>
        <fullName evidence="4">SMP-30/Gluconolactonase/LRE-like region domain-containing protein</fullName>
    </recommendedName>
</protein>